<organism evidence="1 2">
    <name type="scientific">Hyalomma asiaticum</name>
    <name type="common">Tick</name>
    <dbReference type="NCBI Taxonomy" id="266040"/>
    <lineage>
        <taxon>Eukaryota</taxon>
        <taxon>Metazoa</taxon>
        <taxon>Ecdysozoa</taxon>
        <taxon>Arthropoda</taxon>
        <taxon>Chelicerata</taxon>
        <taxon>Arachnida</taxon>
        <taxon>Acari</taxon>
        <taxon>Parasitiformes</taxon>
        <taxon>Ixodida</taxon>
        <taxon>Ixodoidea</taxon>
        <taxon>Ixodidae</taxon>
        <taxon>Hyalomminae</taxon>
        <taxon>Hyalomma</taxon>
    </lineage>
</organism>
<proteinExistence type="predicted"/>
<sequence>MNSAAVGEANISKKKESPLAKPILLLEQYEVTSLACSLVTLVQDAKLSPTPPAQTCFVDVAIQETSLCSNVFKRHVAEKAFNASDPKDLKEACCSLDRLERCLYAATNNAGCKEEVNTLVSSLLRMARNLLGDVYKTRCRFKCSSAWSPPAPRLGVLLLLAAAVLSSRRL</sequence>
<evidence type="ECO:0000313" key="2">
    <source>
        <dbReference type="Proteomes" id="UP000821845"/>
    </source>
</evidence>
<name>A0ACB7SWR6_HYAAI</name>
<protein>
    <submittedName>
        <fullName evidence="1">Uncharacterized protein</fullName>
    </submittedName>
</protein>
<evidence type="ECO:0000313" key="1">
    <source>
        <dbReference type="EMBL" id="KAH6938391.1"/>
    </source>
</evidence>
<comment type="caution">
    <text evidence="1">The sequence shown here is derived from an EMBL/GenBank/DDBJ whole genome shotgun (WGS) entry which is preliminary data.</text>
</comment>
<dbReference type="EMBL" id="CM023482">
    <property type="protein sequence ID" value="KAH6938391.1"/>
    <property type="molecule type" value="Genomic_DNA"/>
</dbReference>
<gene>
    <name evidence="1" type="ORF">HPB50_009033</name>
</gene>
<accession>A0ACB7SWR6</accession>
<keyword evidence="2" id="KW-1185">Reference proteome</keyword>
<dbReference type="Proteomes" id="UP000821845">
    <property type="component" value="Chromosome 2"/>
</dbReference>
<reference evidence="1" key="1">
    <citation type="submission" date="2020-05" db="EMBL/GenBank/DDBJ databases">
        <title>Large-scale comparative analyses of tick genomes elucidate their genetic diversity and vector capacities.</title>
        <authorList>
            <person name="Jia N."/>
            <person name="Wang J."/>
            <person name="Shi W."/>
            <person name="Du L."/>
            <person name="Sun Y."/>
            <person name="Zhan W."/>
            <person name="Jiang J."/>
            <person name="Wang Q."/>
            <person name="Zhang B."/>
            <person name="Ji P."/>
            <person name="Sakyi L.B."/>
            <person name="Cui X."/>
            <person name="Yuan T."/>
            <person name="Jiang B."/>
            <person name="Yang W."/>
            <person name="Lam T.T.-Y."/>
            <person name="Chang Q."/>
            <person name="Ding S."/>
            <person name="Wang X."/>
            <person name="Zhu J."/>
            <person name="Ruan X."/>
            <person name="Zhao L."/>
            <person name="Wei J."/>
            <person name="Que T."/>
            <person name="Du C."/>
            <person name="Cheng J."/>
            <person name="Dai P."/>
            <person name="Han X."/>
            <person name="Huang E."/>
            <person name="Gao Y."/>
            <person name="Liu J."/>
            <person name="Shao H."/>
            <person name="Ye R."/>
            <person name="Li L."/>
            <person name="Wei W."/>
            <person name="Wang X."/>
            <person name="Wang C."/>
            <person name="Yang T."/>
            <person name="Huo Q."/>
            <person name="Li W."/>
            <person name="Guo W."/>
            <person name="Chen H."/>
            <person name="Zhou L."/>
            <person name="Ni X."/>
            <person name="Tian J."/>
            <person name="Zhou Y."/>
            <person name="Sheng Y."/>
            <person name="Liu T."/>
            <person name="Pan Y."/>
            <person name="Xia L."/>
            <person name="Li J."/>
            <person name="Zhao F."/>
            <person name="Cao W."/>
        </authorList>
    </citation>
    <scope>NUCLEOTIDE SEQUENCE</scope>
    <source>
        <strain evidence="1">Hyas-2018</strain>
    </source>
</reference>